<evidence type="ECO:0000313" key="2">
    <source>
        <dbReference type="Proteomes" id="UP000000268"/>
    </source>
</evidence>
<dbReference type="AlphaFoldDB" id="B0CFW6"/>
<organism evidence="1 2">
    <name type="scientific">Acaryochloris marina (strain MBIC 11017)</name>
    <dbReference type="NCBI Taxonomy" id="329726"/>
    <lineage>
        <taxon>Bacteria</taxon>
        <taxon>Bacillati</taxon>
        <taxon>Cyanobacteriota</taxon>
        <taxon>Cyanophyceae</taxon>
        <taxon>Acaryochloridales</taxon>
        <taxon>Acaryochloridaceae</taxon>
        <taxon>Acaryochloris</taxon>
    </lineage>
</organism>
<dbReference type="EMBL" id="CP000828">
    <property type="protein sequence ID" value="ABW29413.1"/>
    <property type="molecule type" value="Genomic_DNA"/>
</dbReference>
<protein>
    <submittedName>
        <fullName evidence="1">Uncharacterized protein</fullName>
    </submittedName>
</protein>
<accession>B0CFW6</accession>
<dbReference type="HOGENOM" id="CLU_1965690_0_0_3"/>
<evidence type="ECO:0000313" key="1">
    <source>
        <dbReference type="EMBL" id="ABW29413.1"/>
    </source>
</evidence>
<gene>
    <name evidence="1" type="ordered locus">AM1_4436</name>
</gene>
<dbReference type="Proteomes" id="UP000000268">
    <property type="component" value="Chromosome"/>
</dbReference>
<reference evidence="1 2" key="1">
    <citation type="journal article" date="2008" name="Proc. Natl. Acad. Sci. U.S.A.">
        <title>Niche adaptation and genome expansion in the chlorophyll d-producing cyanobacterium Acaryochloris marina.</title>
        <authorList>
            <person name="Swingley W.D."/>
            <person name="Chen M."/>
            <person name="Cheung P.C."/>
            <person name="Conrad A.L."/>
            <person name="Dejesa L.C."/>
            <person name="Hao J."/>
            <person name="Honchak B.M."/>
            <person name="Karbach L.E."/>
            <person name="Kurdoglu A."/>
            <person name="Lahiri S."/>
            <person name="Mastrian S.D."/>
            <person name="Miyashita H."/>
            <person name="Page L."/>
            <person name="Ramakrishna P."/>
            <person name="Satoh S."/>
            <person name="Sattley W.M."/>
            <person name="Shimada Y."/>
            <person name="Taylor H.L."/>
            <person name="Tomo T."/>
            <person name="Tsuchiya T."/>
            <person name="Wang Z.T."/>
            <person name="Raymond J."/>
            <person name="Mimuro M."/>
            <person name="Blankenship R.E."/>
            <person name="Touchman J.W."/>
        </authorList>
    </citation>
    <scope>NUCLEOTIDE SEQUENCE [LARGE SCALE GENOMIC DNA]</scope>
    <source>
        <strain evidence="2">MBIC 11017</strain>
    </source>
</reference>
<name>B0CFW6_ACAM1</name>
<dbReference type="KEGG" id="amr:AM1_4436"/>
<dbReference type="STRING" id="329726.AM1_4436"/>
<proteinExistence type="predicted"/>
<keyword evidence="2" id="KW-1185">Reference proteome</keyword>
<dbReference type="eggNOG" id="COG3291">
    <property type="taxonomic scope" value="Bacteria"/>
</dbReference>
<sequence>MMRVYLYFGDTLRPDQDFRDKGTISVALLPPAIRALVAPSGQTEVDLTDIPLRQLTGFQSYNTRDGINLWAHKTNFDGQLSLDSPSPRTAHNLRSTIDDFISMGSSGHRGESSVQLLHGYQKWLDHR</sequence>
<dbReference type="RefSeq" id="WP_012164733.1">
    <property type="nucleotide sequence ID" value="NC_009925.1"/>
</dbReference>